<dbReference type="WBParaSite" id="maker-unitig_28750-snap-gene-0.3-mRNA-1">
    <property type="protein sequence ID" value="maker-unitig_28750-snap-gene-0.3-mRNA-1"/>
    <property type="gene ID" value="maker-unitig_28750-snap-gene-0.3"/>
</dbReference>
<reference evidence="2" key="1">
    <citation type="submission" date="2016-11" db="UniProtKB">
        <authorList>
            <consortium name="WormBaseParasite"/>
        </authorList>
    </citation>
    <scope>IDENTIFICATION</scope>
</reference>
<name>A0A1I8FCS3_9PLAT</name>
<keyword evidence="1" id="KW-1185">Reference proteome</keyword>
<evidence type="ECO:0000313" key="2">
    <source>
        <dbReference type="WBParaSite" id="maker-unitig_28750-snap-gene-0.3-mRNA-1"/>
    </source>
</evidence>
<dbReference type="Proteomes" id="UP000095280">
    <property type="component" value="Unplaced"/>
</dbReference>
<accession>A0A1I8FCS3</accession>
<protein>
    <submittedName>
        <fullName evidence="2">Integron gene cassette protein</fullName>
    </submittedName>
</protein>
<evidence type="ECO:0000313" key="1">
    <source>
        <dbReference type="Proteomes" id="UP000095280"/>
    </source>
</evidence>
<organism evidence="1 2">
    <name type="scientific">Macrostomum lignano</name>
    <dbReference type="NCBI Taxonomy" id="282301"/>
    <lineage>
        <taxon>Eukaryota</taxon>
        <taxon>Metazoa</taxon>
        <taxon>Spiralia</taxon>
        <taxon>Lophotrochozoa</taxon>
        <taxon>Platyhelminthes</taxon>
        <taxon>Rhabditophora</taxon>
        <taxon>Macrostomorpha</taxon>
        <taxon>Macrostomida</taxon>
        <taxon>Macrostomidae</taxon>
        <taxon>Macrostomum</taxon>
    </lineage>
</organism>
<sequence>LLTGNSSNSTVVVRTGRAGRTPGLCAGDAAERAGFAGAFKLEARRNYFKESYLRTHASCPTGSRNTASLGAGPKSRQSYRSIESDTCNCSAQLVSAQCVLSGGVGAQSDALAQLLTDARSIARALCSLSVCGLLLAACYTTRPPHRKCRGRVGDFSNIQHQRQWRRRPSI</sequence>
<dbReference type="AlphaFoldDB" id="A0A1I8FCS3"/>
<proteinExistence type="predicted"/>